<dbReference type="Proteomes" id="UP001732700">
    <property type="component" value="Chromosome 6C"/>
</dbReference>
<keyword evidence="2" id="KW-1185">Reference proteome</keyword>
<name>A0ACD5Z4H8_AVESA</name>
<proteinExistence type="predicted"/>
<reference evidence="1" key="2">
    <citation type="submission" date="2025-09" db="UniProtKB">
        <authorList>
            <consortium name="EnsemblPlants"/>
        </authorList>
    </citation>
    <scope>IDENTIFICATION</scope>
</reference>
<protein>
    <submittedName>
        <fullName evidence="1">Uncharacterized protein</fullName>
    </submittedName>
</protein>
<evidence type="ECO:0000313" key="2">
    <source>
        <dbReference type="Proteomes" id="UP001732700"/>
    </source>
</evidence>
<evidence type="ECO:0000313" key="1">
    <source>
        <dbReference type="EnsemblPlants" id="AVESA.00010b.r2.6CG1127600.1.CDS"/>
    </source>
</evidence>
<dbReference type="EnsemblPlants" id="AVESA.00010b.r2.6CG1127600.1">
    <property type="protein sequence ID" value="AVESA.00010b.r2.6CG1127600.1.CDS"/>
    <property type="gene ID" value="AVESA.00010b.r2.6CG1127600"/>
</dbReference>
<organism evidence="1 2">
    <name type="scientific">Avena sativa</name>
    <name type="common">Oat</name>
    <dbReference type="NCBI Taxonomy" id="4498"/>
    <lineage>
        <taxon>Eukaryota</taxon>
        <taxon>Viridiplantae</taxon>
        <taxon>Streptophyta</taxon>
        <taxon>Embryophyta</taxon>
        <taxon>Tracheophyta</taxon>
        <taxon>Spermatophyta</taxon>
        <taxon>Magnoliopsida</taxon>
        <taxon>Liliopsida</taxon>
        <taxon>Poales</taxon>
        <taxon>Poaceae</taxon>
        <taxon>BOP clade</taxon>
        <taxon>Pooideae</taxon>
        <taxon>Poodae</taxon>
        <taxon>Poeae</taxon>
        <taxon>Poeae Chloroplast Group 1 (Aveneae type)</taxon>
        <taxon>Aveninae</taxon>
        <taxon>Avena</taxon>
    </lineage>
</organism>
<reference evidence="1" key="1">
    <citation type="submission" date="2021-05" db="EMBL/GenBank/DDBJ databases">
        <authorList>
            <person name="Scholz U."/>
            <person name="Mascher M."/>
            <person name="Fiebig A."/>
        </authorList>
    </citation>
    <scope>NUCLEOTIDE SEQUENCE [LARGE SCALE GENOMIC DNA]</scope>
</reference>
<sequence length="1091" mass="119154">MAPSAAGAAGPTFEDLERDLQAVLMDQNHHGGGGGASADELSMYRSGSAPPTVQGARAALFSAPPQPQLDSLGGGGGGDMLSEEEILSHPAYLQYYYNNEHLNPRLPAPMVSKEDWRAAQRFQAVSGGIGDRRRRPSEAPGGGSSLFSVQPGAREGNGAEFLMSDRMGRSDRNGLARQQSSDWLAQGADGLIGLSDVNGIASRRKSFADALQENISRPGSKAGHLSRSNSRNAFESPNPVNLSRSNSRNAFESPNPINLSRSNSRNAFESPNPINLSRSNSRNAFESPNPINLSRSNSRNAFESPNPINLSRSNSRNAFESPNPIRSSDSSNGQLPSRPESMNGFRSGAASPSLVRVQSLGSSMSHTFSSAVGSSISRNTTPDPQLVQRIPSPCLPPVGVRMGKADRKVEGTGAASHNYDGSDTAAALSAMSNLNLSGNRMTNLETDVQNHIYQNFGDQRDVLFNAPKEHRQFSQQKLVHSADEEPMNALEYAAFPNGTSNMSNSNMSKLAAESKSNFPTQSPHGNANKKESLLSPNGSMYLYQNLNGDSPSGRHTKANSRSSGSSMVNNHLNTDGEYGNLLSSQGGTGFQGQPMDPMYASYLQANPNSPLGAAASMSPFRGSNFSGSGHLDHLDTAGYQKAYLASLLAQQKLQYGMQYLGKSGGLSPTLYGSEQAYGMEMSYLASPRSSPFISSPQGHARQGDRPTRIPSMARSTAVGTMGTWNSENGLIDSGYGSSLLEEFKTNKTRSFELLDIVGHVVEFSSDQYGSRFIQQKLETASTEEKDMIFPEILPQARTLMTDVFGNYVIQKFFEYGTESQQKQLASLLKGYVLTLSLQMYGCRVIQKALEVVEVEQQTQMALELDGTIMKCVRDQNGNHVIQKCIECIPQERIQFIISAFYGHVVDLSTHPYGCRVIQRVLEHCDDESTQSAMMEEIMQSVVPLTQDQYGNYVIQHVLQHGKPEERTSIIRQLAGQIVKMSQQKFASNVVEKCLSFGSREERQILIDEMLGTTDENEPLQAMMKDQFANYVVQKVLETCDDHNRELILSRIKVHLNALKRYTYGKHIVARVEKLIQAGERRIGVSSQSLRD</sequence>
<accession>A0ACD5Z4H8</accession>